<dbReference type="HOGENOM" id="CLU_652897_0_0_1"/>
<dbReference type="PANTHER" id="PTHR46098:SF1">
    <property type="entry name" value="TRNA (CYTOSINE(38)-C(5))-METHYLTRANSFERASE"/>
    <property type="match status" value="1"/>
</dbReference>
<reference evidence="10" key="1">
    <citation type="journal article" date="2013" name="Nature">
        <title>Pan genome of the phytoplankton Emiliania underpins its global distribution.</title>
        <authorList>
            <person name="Read B.A."/>
            <person name="Kegel J."/>
            <person name="Klute M.J."/>
            <person name="Kuo A."/>
            <person name="Lefebvre S.C."/>
            <person name="Maumus F."/>
            <person name="Mayer C."/>
            <person name="Miller J."/>
            <person name="Monier A."/>
            <person name="Salamov A."/>
            <person name="Young J."/>
            <person name="Aguilar M."/>
            <person name="Claverie J.M."/>
            <person name="Frickenhaus S."/>
            <person name="Gonzalez K."/>
            <person name="Herman E.K."/>
            <person name="Lin Y.C."/>
            <person name="Napier J."/>
            <person name="Ogata H."/>
            <person name="Sarno A.F."/>
            <person name="Shmutz J."/>
            <person name="Schroeder D."/>
            <person name="de Vargas C."/>
            <person name="Verret F."/>
            <person name="von Dassow P."/>
            <person name="Valentin K."/>
            <person name="Van de Peer Y."/>
            <person name="Wheeler G."/>
            <person name="Dacks J.B."/>
            <person name="Delwiche C.F."/>
            <person name="Dyhrman S.T."/>
            <person name="Glockner G."/>
            <person name="John U."/>
            <person name="Richards T."/>
            <person name="Worden A.Z."/>
            <person name="Zhang X."/>
            <person name="Grigoriev I.V."/>
            <person name="Allen A.E."/>
            <person name="Bidle K."/>
            <person name="Borodovsky M."/>
            <person name="Bowler C."/>
            <person name="Brownlee C."/>
            <person name="Cock J.M."/>
            <person name="Elias M."/>
            <person name="Gladyshev V.N."/>
            <person name="Groth M."/>
            <person name="Guda C."/>
            <person name="Hadaegh A."/>
            <person name="Iglesias-Rodriguez M.D."/>
            <person name="Jenkins J."/>
            <person name="Jones B.M."/>
            <person name="Lawson T."/>
            <person name="Leese F."/>
            <person name="Lindquist E."/>
            <person name="Lobanov A."/>
            <person name="Lomsadze A."/>
            <person name="Malik S.B."/>
            <person name="Marsh M.E."/>
            <person name="Mackinder L."/>
            <person name="Mock T."/>
            <person name="Mueller-Roeber B."/>
            <person name="Pagarete A."/>
            <person name="Parker M."/>
            <person name="Probert I."/>
            <person name="Quesneville H."/>
            <person name="Raines C."/>
            <person name="Rensing S.A."/>
            <person name="Riano-Pachon D.M."/>
            <person name="Richier S."/>
            <person name="Rokitta S."/>
            <person name="Shiraiwa Y."/>
            <person name="Soanes D.M."/>
            <person name="van der Giezen M."/>
            <person name="Wahlund T.M."/>
            <person name="Williams B."/>
            <person name="Wilson W."/>
            <person name="Wolfe G."/>
            <person name="Wurch L.L."/>
        </authorList>
    </citation>
    <scope>NUCLEOTIDE SEQUENCE</scope>
</reference>
<dbReference type="PaxDb" id="2903-EOD05158"/>
<dbReference type="Pfam" id="PF00145">
    <property type="entry name" value="DNA_methylase"/>
    <property type="match status" value="1"/>
</dbReference>
<dbReference type="EnsemblProtists" id="EOD05158">
    <property type="protein sequence ID" value="EOD05158"/>
    <property type="gene ID" value="EMIHUDRAFT_220271"/>
</dbReference>
<dbReference type="PROSITE" id="PS00094">
    <property type="entry name" value="C5_MTASE_1"/>
    <property type="match status" value="1"/>
</dbReference>
<keyword evidence="10" id="KW-1185">Reference proteome</keyword>
<evidence type="ECO:0000256" key="7">
    <source>
        <dbReference type="ARBA" id="ARBA00042810"/>
    </source>
</evidence>
<dbReference type="InterPro" id="IPR031303">
    <property type="entry name" value="C5_meth_CS"/>
</dbReference>
<keyword evidence="3 8" id="KW-0808">Transferase</keyword>
<dbReference type="STRING" id="2903.R1B6D0"/>
<evidence type="ECO:0000256" key="1">
    <source>
        <dbReference type="ARBA" id="ARBA00011975"/>
    </source>
</evidence>
<dbReference type="Proteomes" id="UP000013827">
    <property type="component" value="Unassembled WGS sequence"/>
</dbReference>
<dbReference type="AlphaFoldDB" id="A0A0D3I1M3"/>
<reference evidence="9" key="2">
    <citation type="submission" date="2024-10" db="UniProtKB">
        <authorList>
            <consortium name="EnsemblProtists"/>
        </authorList>
    </citation>
    <scope>IDENTIFICATION</scope>
</reference>
<evidence type="ECO:0000256" key="3">
    <source>
        <dbReference type="ARBA" id="ARBA00022679"/>
    </source>
</evidence>
<accession>A0A0D3I1M3</accession>
<evidence type="ECO:0000256" key="2">
    <source>
        <dbReference type="ARBA" id="ARBA00022603"/>
    </source>
</evidence>
<dbReference type="InterPro" id="IPR018117">
    <property type="entry name" value="C5_DNA_meth_AS"/>
</dbReference>
<sequence>MPGAASGVAVGAVVAPKRHLQTVIKALDERQWRKKRTKVHEYDCEHLAVAVAPEGARALDAFGSDAESLVPAPLAALLRDGAVRWATGHRHLFAGVGGFRLALDGLGGRCVFASEIDPCAAATYERNFGDAPLGDITEVPDEALPAHDLLTAGFPCQSFSRSGEQRGLGDARGDLFFEIVRVAPAALLLENVPNLLRVDNGHALHIIVHALARAGYHCRLKKKNTGYHGTPLGTLPPQYRTLGELLEPLADEERSRYELSETQWRQELNPHWIRDSGGVVHVGSYRKSYSRFSEFVPPARGVLPYLQSAESGFPDSFVLRGGKLYTQLGNAVCVPVVRAIAEQILAAVEGVAVEGAADKGAADEGAADEGAADEAGVAVFVRDQLAAERFARVLARPPERLFCMECVCTYSLDPSATPTAG</sequence>
<dbReference type="GeneID" id="17251333"/>
<dbReference type="RefSeq" id="XP_005757587.1">
    <property type="nucleotide sequence ID" value="XM_005757530.1"/>
</dbReference>
<keyword evidence="4 8" id="KW-0949">S-adenosyl-L-methionine</keyword>
<dbReference type="EC" id="2.1.1.204" evidence="5"/>
<protein>
    <recommendedName>
        <fullName evidence="6">tRNA (cytosine(38)-C(5))-methyltransferase</fullName>
        <ecNumber evidence="5">2.1.1.204</ecNumber>
        <ecNumber evidence="1">2.1.1.37</ecNumber>
    </recommendedName>
    <alternativeName>
        <fullName evidence="7">DNA (cytosine-5)-methyltransferase-like protein 2</fullName>
    </alternativeName>
</protein>
<dbReference type="PROSITE" id="PS51679">
    <property type="entry name" value="SAM_MT_C5"/>
    <property type="match status" value="1"/>
</dbReference>
<feature type="active site" evidence="8">
    <location>
        <position position="156"/>
    </location>
</feature>
<organism evidence="9 10">
    <name type="scientific">Emiliania huxleyi (strain CCMP1516)</name>
    <dbReference type="NCBI Taxonomy" id="280463"/>
    <lineage>
        <taxon>Eukaryota</taxon>
        <taxon>Haptista</taxon>
        <taxon>Haptophyta</taxon>
        <taxon>Prymnesiophyceae</taxon>
        <taxon>Isochrysidales</taxon>
        <taxon>Noelaerhabdaceae</taxon>
        <taxon>Emiliania</taxon>
    </lineage>
</organism>
<dbReference type="GO" id="GO:0003886">
    <property type="term" value="F:DNA (cytosine-5-)-methyltransferase activity"/>
    <property type="evidence" value="ECO:0007669"/>
    <property type="project" value="UniProtKB-EC"/>
</dbReference>
<dbReference type="PANTHER" id="PTHR46098">
    <property type="entry name" value="TRNA (CYTOSINE(38)-C(5))-METHYLTRANSFERASE"/>
    <property type="match status" value="1"/>
</dbReference>
<evidence type="ECO:0000313" key="9">
    <source>
        <dbReference type="EnsemblProtists" id="EOD05158"/>
    </source>
</evidence>
<dbReference type="KEGG" id="ehx:EMIHUDRAFT_220271"/>
<keyword evidence="2 8" id="KW-0489">Methyltransferase</keyword>
<comment type="similarity">
    <text evidence="8">Belongs to the class I-like SAM-binding methyltransferase superfamily. C5-methyltransferase family.</text>
</comment>
<dbReference type="PROSITE" id="PS00095">
    <property type="entry name" value="C5_MTASE_2"/>
    <property type="match status" value="1"/>
</dbReference>
<proteinExistence type="inferred from homology"/>
<dbReference type="SUPFAM" id="SSF53335">
    <property type="entry name" value="S-adenosyl-L-methionine-dependent methyltransferases"/>
    <property type="match status" value="1"/>
</dbReference>
<evidence type="ECO:0000256" key="6">
    <source>
        <dbReference type="ARBA" id="ARBA00039681"/>
    </source>
</evidence>
<name>A0A0D3I1M3_EMIH1</name>
<evidence type="ECO:0000313" key="10">
    <source>
        <dbReference type="Proteomes" id="UP000013827"/>
    </source>
</evidence>
<dbReference type="InterPro" id="IPR050750">
    <property type="entry name" value="C5-MTase"/>
</dbReference>
<evidence type="ECO:0000256" key="4">
    <source>
        <dbReference type="ARBA" id="ARBA00022691"/>
    </source>
</evidence>
<dbReference type="GO" id="GO:0032259">
    <property type="term" value="P:methylation"/>
    <property type="evidence" value="ECO:0007669"/>
    <property type="project" value="UniProtKB-KW"/>
</dbReference>
<dbReference type="eggNOG" id="ENOG502S3P9">
    <property type="taxonomic scope" value="Eukaryota"/>
</dbReference>
<evidence type="ECO:0000256" key="5">
    <source>
        <dbReference type="ARBA" id="ARBA00039081"/>
    </source>
</evidence>
<dbReference type="NCBIfam" id="TIGR00675">
    <property type="entry name" value="dcm"/>
    <property type="match status" value="1"/>
</dbReference>
<dbReference type="Gene3D" id="3.40.50.150">
    <property type="entry name" value="Vaccinia Virus protein VP39"/>
    <property type="match status" value="1"/>
</dbReference>
<dbReference type="EC" id="2.1.1.37" evidence="1"/>
<dbReference type="InterPro" id="IPR029063">
    <property type="entry name" value="SAM-dependent_MTases_sf"/>
</dbReference>
<evidence type="ECO:0000256" key="8">
    <source>
        <dbReference type="PROSITE-ProRule" id="PRU01016"/>
    </source>
</evidence>
<dbReference type="InterPro" id="IPR001525">
    <property type="entry name" value="C5_MeTfrase"/>
</dbReference>